<dbReference type="InterPro" id="IPR014001">
    <property type="entry name" value="Helicase_ATP-bd"/>
</dbReference>
<evidence type="ECO:0000313" key="3">
    <source>
        <dbReference type="EMBL" id="GKH04752.1"/>
    </source>
</evidence>
<dbReference type="InterPro" id="IPR029063">
    <property type="entry name" value="SAM-dependent_MTases_sf"/>
</dbReference>
<organism evidence="3 4">
    <name type="scientific">Hungatella hathewayi</name>
    <dbReference type="NCBI Taxonomy" id="154046"/>
    <lineage>
        <taxon>Bacteria</taxon>
        <taxon>Bacillati</taxon>
        <taxon>Bacillota</taxon>
        <taxon>Clostridia</taxon>
        <taxon>Lachnospirales</taxon>
        <taxon>Lachnospiraceae</taxon>
        <taxon>Hungatella</taxon>
    </lineage>
</organism>
<dbReference type="Pfam" id="PF18824">
    <property type="entry name" value="LPD11"/>
    <property type="match status" value="1"/>
</dbReference>
<proteinExistence type="predicted"/>
<dbReference type="SMART" id="SM00490">
    <property type="entry name" value="HELICc"/>
    <property type="match status" value="1"/>
</dbReference>
<dbReference type="GO" id="GO:0005524">
    <property type="term" value="F:ATP binding"/>
    <property type="evidence" value="ECO:0007669"/>
    <property type="project" value="InterPro"/>
</dbReference>
<dbReference type="Proteomes" id="UP001055091">
    <property type="component" value="Unassembled WGS sequence"/>
</dbReference>
<dbReference type="GO" id="GO:0016787">
    <property type="term" value="F:hydrolase activity"/>
    <property type="evidence" value="ECO:0007669"/>
    <property type="project" value="InterPro"/>
</dbReference>
<feature type="region of interest" description="Disordered" evidence="1">
    <location>
        <begin position="2296"/>
        <end position="2322"/>
    </location>
</feature>
<dbReference type="SUPFAM" id="SSF53335">
    <property type="entry name" value="S-adenosyl-L-methionine-dependent methyltransferases"/>
    <property type="match status" value="1"/>
</dbReference>
<dbReference type="PROSITE" id="PS51194">
    <property type="entry name" value="HELICASE_CTER"/>
    <property type="match status" value="1"/>
</dbReference>
<dbReference type="Gene3D" id="3.40.50.150">
    <property type="entry name" value="Vaccinia Virus protein VP39"/>
    <property type="match status" value="1"/>
</dbReference>
<comment type="caution">
    <text evidence="3">The sequence shown here is derived from an EMBL/GenBank/DDBJ whole genome shotgun (WGS) entry which is preliminary data.</text>
</comment>
<dbReference type="InterPro" id="IPR001650">
    <property type="entry name" value="Helicase_C-like"/>
</dbReference>
<dbReference type="Gene3D" id="3.40.50.300">
    <property type="entry name" value="P-loop containing nucleotide triphosphate hydrolases"/>
    <property type="match status" value="2"/>
</dbReference>
<dbReference type="Pfam" id="PF00271">
    <property type="entry name" value="Helicase_C"/>
    <property type="match status" value="1"/>
</dbReference>
<dbReference type="Pfam" id="PF04851">
    <property type="entry name" value="ResIII"/>
    <property type="match status" value="1"/>
</dbReference>
<dbReference type="InterPro" id="IPR052933">
    <property type="entry name" value="DNA_Protect_Modify"/>
</dbReference>
<reference evidence="3" key="1">
    <citation type="submission" date="2022-01" db="EMBL/GenBank/DDBJ databases">
        <title>Novel bile acid biosynthetic pathways are enriched in the microbiome of centenarians.</title>
        <authorList>
            <person name="Sato Y."/>
            <person name="Atarashi K."/>
            <person name="Plichta R.D."/>
            <person name="Arai Y."/>
            <person name="Sasajima S."/>
            <person name="Kearney M.S."/>
            <person name="Suda W."/>
            <person name="Takeshita K."/>
            <person name="Sasaki T."/>
            <person name="Okamoto S."/>
            <person name="Skelly N.A."/>
            <person name="Okamura Y."/>
            <person name="Vlamakis H."/>
            <person name="Li Y."/>
            <person name="Tanoue T."/>
            <person name="Takei H."/>
            <person name="Nittono H."/>
            <person name="Narushima S."/>
            <person name="Irie J."/>
            <person name="Itoh H."/>
            <person name="Moriya K."/>
            <person name="Sugiura Y."/>
            <person name="Suematsu M."/>
            <person name="Moritoki N."/>
            <person name="Shibata S."/>
            <person name="Littman R.D."/>
            <person name="Fischbach A.M."/>
            <person name="Uwamino Y."/>
            <person name="Inoue T."/>
            <person name="Honda A."/>
            <person name="Hattori M."/>
            <person name="Murai T."/>
            <person name="Xavier J.R."/>
            <person name="Hirose N."/>
            <person name="Honda K."/>
        </authorList>
    </citation>
    <scope>NUCLEOTIDE SEQUENCE</scope>
    <source>
        <strain evidence="3">CE91-St55</strain>
    </source>
</reference>
<dbReference type="SUPFAM" id="SSF52540">
    <property type="entry name" value="P-loop containing nucleoside triphosphate hydrolases"/>
    <property type="match status" value="2"/>
</dbReference>
<feature type="compositionally biased region" description="Basic and acidic residues" evidence="1">
    <location>
        <begin position="2312"/>
        <end position="2322"/>
    </location>
</feature>
<feature type="domain" description="Helicase C-terminal" evidence="2">
    <location>
        <begin position="1902"/>
        <end position="2065"/>
    </location>
</feature>
<evidence type="ECO:0000259" key="2">
    <source>
        <dbReference type="PROSITE" id="PS51194"/>
    </source>
</evidence>
<dbReference type="InterPro" id="IPR003356">
    <property type="entry name" value="DNA_methylase_A-5"/>
</dbReference>
<evidence type="ECO:0000256" key="1">
    <source>
        <dbReference type="SAM" id="MobiDB-lite"/>
    </source>
</evidence>
<gene>
    <name evidence="3" type="ORF">CE91St55_67330</name>
</gene>
<dbReference type="InterPro" id="IPR027417">
    <property type="entry name" value="P-loop_NTPase"/>
</dbReference>
<dbReference type="InterPro" id="IPR040789">
    <property type="entry name" value="LPD11"/>
</dbReference>
<sequence>MGAQDERDPRLGGGNNLPGTHLQLTLLPTPEEQQNIIEAEAAAQAAEKASAFSISQEDIDAVLQDGSGIEDGKYRIYEQFQKSLSQSENAAFLKEEYGIGGAYPKIAASRIDEWHDGKGIRISRGSISSPTASITLSWNKAAKRIAELIQLDRYLSPKEKEHYPAYLEQAEEMRQRAAEAAAAREILSRAPQENTPAKKENARYEYHLGDTVYLGAQEYEILAFDENEVRLFDVGFPLINKVLPRAEFDAKVRDNPMNDHLIAPEETEPPALMEAKRLINGYCMEVFEQEADFSDLHHVDLAMAGTHDGKHTVEISADLVDSRLVYQVDGETVSTISCKDLSDLNEYLSNLDFDEMIAFAEEQYENRQPASRADEMLRQAEQIAAASTLPPEERFFLMETDDGYAIWDDQTEAIYVDDEGVSEEFTSEWQAQAYLEEVKKAVSDKQAAEWLAVEQAKLPPLEYAAGDHFVIFSEDGKGSSEFVLTRIEENEVWYTFPDLPQQAPVSMRREEFESNLRSGHIREQTESRDYSNGYRLLDRLRTDCDYYLGAGGRSEKHLWAGSVEKQIAKMRELYAALPEKPEWLSEQDIDRYEQQMTFSPERKNDEIFGKEISIDERRFVVESVSNDKASLRDLTFEGSMGFPISRVENIDTVRRLLAEQEPQKQKEPVKLRSVVIDLTAPAQEETPAKKEELPAPPTVRREKVSPFVLHPEIPTSERHNFRITDDHLGEGGAKTKFKNNVAAIRTLKEIEFDDRLATTEEQEILSRYVGWGGLPQAFDENNDQWADEFTELYGLLSPEEYEAAKATTLNAHYTSPTVIKAIYQAVENMGFRTGNVLEPSCGIGNFFGLVPESMKDSKLFGVELDSVTGRIARQLYQQNSIAVQGFEDTELPDSFFDLAIGNVPFGSYSLHDKRYDKHHFLIHDYFFARTLDKVRPGGLIAFVTSKGTMDKQNPNVRKYIAERAELIGAIRLPNNAFYANAGTQVTTDIIFLQKREKLIDVSMPEADSGLEWLHLGQTENGVPINQYFIDHPEMVLGEMAFDDMMYGNAKETTCKPFEDESLSDLLAEAVQNLHAEYADYEIEDLEGEEEDKSIPADPNVRNFSFTLVDGAIYYRENSRMFPVEQSLTGQSRVKGMIAIRDCVRRLIEYQTESAPDEIVEREQRELNRLYDSFTAKYGLLNSRANTTAFSPDSSFPILCSLEVLDENGNLERKAAMFSKRTIKPYIAVSRVDTASEALAVSIGEKACVDLGFMASLMGGGSDRIEQIKRDLAGVIFKDPESGDDPLTGWQTADEYLSGRVREKLKTARRAAERDPAYAVNVEALEKVQPKDLTAGEIGVRLGTTWIPEDVIEDFTFELLGTPWHCQRRIHIRYSKVTGEWNVSEKSIDRSNIRAYNTYGTGRINAYKIIEDTLNLRDVRIFDTVQDADGHEQRVLNKKETAIAQDKQDLIKQKFQEWIWAEPSRRDRLCRIYNEKFNSIRLREYDGSHIVFAGMNPEKKLRPHQRNAVARAIYGGNALFGHVVGAGKTYEMIATAMEAKRLGLSNKSLFVVPNNIIGDFASDFLELYPSANILMATKKDFEKQNRKKFCARIATGDYDGIIIGHSQFEKIPLSTERQQAMLKKQIAEVVAGIAAAKRQEGSRFTVKQMEKSKKSLEAKLKKLNDQSRKDDVVTFEELGVDRLFIDEADMFKNLYLYTKMRNVGGISQTEALKASDLYMKCRYLDELTGNKGVVFATGTPVSNSMAEMYTMQRYLQYDTLESLELTHFDSWAAQFGETVTSMELKPEGKGFQQKTRFANFYNLPELMAIFKEVADIQTADMLNLPVPKANYKTVVCKPSEMQKEMVSSLAERADAVRSGAVDPSVDNMLLITNDGRKLALDQRLLNPMLPDFEGSKVNVCAGNIYRIWEDTKEQRLTQLVFCDLSTPKNDGTFSVYNDLRDKLIARGIPAEEIAFVHDANNEAQKKELFAKVRRGKIRVLFGSTPRMGAGTNVQDRLIALHDLDCPWRPRDLEQRSGRIIRQGNQNPEVQIYRYVTEGTFDSYLYQMVENKQRFISQVFTSKSPARVMQEIDDAVLSYNEIKALATGNPMIIEHANLETEVNKLKMLNASHLSQRYELEDKILKYYPQEISRLNERISGYTADIARREGNTPAKKEDFPPMQIHGTVYTEKAEAGKALIEACKQLTNSDPVSIGSYRGFEIQLFYEAFSKEYRVALKGALTHTASLGTDIHGNITRLDNALNGLETRLQEHRDRLENTTAQMEAAKADAAKPFPREQELQEKSKRLAELTKLLKMDEKDRELLDSAPDEGDEQPERKVVGLER</sequence>
<dbReference type="PANTHER" id="PTHR41313:SF1">
    <property type="entry name" value="DNA METHYLASE ADENINE-SPECIFIC DOMAIN-CONTAINING PROTEIN"/>
    <property type="match status" value="1"/>
</dbReference>
<dbReference type="GO" id="GO:0008170">
    <property type="term" value="F:N-methyltransferase activity"/>
    <property type="evidence" value="ECO:0007669"/>
    <property type="project" value="InterPro"/>
</dbReference>
<dbReference type="Pfam" id="PF02384">
    <property type="entry name" value="N6_Mtase"/>
    <property type="match status" value="1"/>
</dbReference>
<dbReference type="RefSeq" id="WP_081693021.1">
    <property type="nucleotide sequence ID" value="NZ_BQNJ01000003.1"/>
</dbReference>
<name>A0AA37JPL8_9FIRM</name>
<accession>A0AA37JPL8</accession>
<dbReference type="SMART" id="SM00487">
    <property type="entry name" value="DEXDc"/>
    <property type="match status" value="1"/>
</dbReference>
<feature type="compositionally biased region" description="Basic and acidic residues" evidence="1">
    <location>
        <begin position="1"/>
        <end position="10"/>
    </location>
</feature>
<protein>
    <recommendedName>
        <fullName evidence="2">Helicase C-terminal domain-containing protein</fullName>
    </recommendedName>
</protein>
<dbReference type="EMBL" id="BQNJ01000003">
    <property type="protein sequence ID" value="GKH04752.1"/>
    <property type="molecule type" value="Genomic_DNA"/>
</dbReference>
<feature type="region of interest" description="Disordered" evidence="1">
    <location>
        <begin position="1"/>
        <end position="22"/>
    </location>
</feature>
<dbReference type="InterPro" id="IPR006935">
    <property type="entry name" value="Helicase/UvrB_N"/>
</dbReference>
<evidence type="ECO:0000313" key="4">
    <source>
        <dbReference type="Proteomes" id="UP001055091"/>
    </source>
</evidence>
<dbReference type="GO" id="GO:0003677">
    <property type="term" value="F:DNA binding"/>
    <property type="evidence" value="ECO:0007669"/>
    <property type="project" value="InterPro"/>
</dbReference>
<dbReference type="PANTHER" id="PTHR41313">
    <property type="entry name" value="ADENINE-SPECIFIC METHYLTRANSFERASE"/>
    <property type="match status" value="1"/>
</dbReference>
<dbReference type="PRINTS" id="PR00507">
    <property type="entry name" value="N12N6MTFRASE"/>
</dbReference>